<evidence type="ECO:0000313" key="3">
    <source>
        <dbReference type="EMBL" id="EDM02734.1"/>
    </source>
</evidence>
<feature type="region of interest" description="Disordered" evidence="1">
    <location>
        <begin position="1"/>
        <end position="28"/>
    </location>
</feature>
<reference evidence="3" key="1">
    <citation type="journal article" date="2005" name="Genome Res.">
        <title>Gene and alternative splicing annotation with AIR.</title>
        <authorList>
            <person name="Florea L."/>
            <person name="Di Francesco V."/>
            <person name="Miller J."/>
            <person name="Turner R."/>
            <person name="Yao A."/>
            <person name="Harris M."/>
            <person name="Walenz B."/>
            <person name="Mobarry C."/>
            <person name="Merkulov G.V."/>
            <person name="Charlab R."/>
            <person name="Dew I."/>
            <person name="Deng Z."/>
            <person name="Istrail S."/>
            <person name="Li P."/>
            <person name="Sutton G."/>
        </authorList>
    </citation>
    <scope>NUCLEOTIDE SEQUENCE</scope>
    <source>
        <strain evidence="3">BN</strain>
    </source>
</reference>
<evidence type="ECO:0000256" key="1">
    <source>
        <dbReference type="SAM" id="MobiDB-lite"/>
    </source>
</evidence>
<dbReference type="AlphaFoldDB" id="A6H9M9"/>
<gene>
    <name evidence="2" type="ORF">rCG_57462</name>
    <name evidence="3" type="ORF">rCG_62175</name>
</gene>
<protein>
    <submittedName>
        <fullName evidence="2">RCG57462</fullName>
    </submittedName>
    <submittedName>
        <fullName evidence="3">RCG62175</fullName>
    </submittedName>
</protein>
<dbReference type="Proteomes" id="UP000234681">
    <property type="component" value="Chromosome 6"/>
</dbReference>
<accession>A6H9M9</accession>
<dbReference type="EMBL" id="CH473947">
    <property type="protein sequence ID" value="EDM02734.1"/>
    <property type="molecule type" value="Genomic_DNA"/>
</dbReference>
<reference evidence="4" key="3">
    <citation type="submission" date="2005-09" db="EMBL/GenBank/DDBJ databases">
        <authorList>
            <person name="Mural R.J."/>
            <person name="Li P.W."/>
            <person name="Adams M.D."/>
            <person name="Amanatides P.G."/>
            <person name="Baden-Tillson H."/>
            <person name="Barnstead M."/>
            <person name="Chin S.H."/>
            <person name="Dew I."/>
            <person name="Evans C.A."/>
            <person name="Ferriera S."/>
            <person name="Flanigan M."/>
            <person name="Fosler C."/>
            <person name="Glodek A."/>
            <person name="Gu Z."/>
            <person name="Holt R.A."/>
            <person name="Jennings D."/>
            <person name="Kraft C.L."/>
            <person name="Lu F."/>
            <person name="Nguyen T."/>
            <person name="Nusskern D.R."/>
            <person name="Pfannkoch C.M."/>
            <person name="Sitter C."/>
            <person name="Sutton G.G."/>
            <person name="Venter J.C."/>
            <person name="Wang Z."/>
            <person name="Woodage T."/>
            <person name="Zheng X.H."/>
            <person name="Zhong F."/>
        </authorList>
    </citation>
    <scope>NUCLEOTIDE SEQUENCE [LARGE SCALE GENOMIC DNA]</scope>
    <source>
        <strain evidence="2">BN</strain>
        <strain evidence="4">BN, Sprague-Dawley</strain>
    </source>
</reference>
<evidence type="ECO:0000313" key="2">
    <source>
        <dbReference type="EMBL" id="EDL94408.1"/>
    </source>
</evidence>
<dbReference type="EMBL" id="CH473986">
    <property type="protein sequence ID" value="EDL94408.1"/>
    <property type="molecule type" value="Genomic_DNA"/>
</dbReference>
<reference evidence="3" key="2">
    <citation type="submission" date="2005-07" db="EMBL/GenBank/DDBJ databases">
        <authorList>
            <person name="Mural R.J."/>
            <person name="Li P.W."/>
            <person name="Adams M.D."/>
            <person name="Amanatides P.G."/>
            <person name="Baden-Tillson H."/>
            <person name="Barnstead M."/>
            <person name="Chin S.H."/>
            <person name="Dew I."/>
            <person name="Evans C.A."/>
            <person name="Ferriera S."/>
            <person name="Flanigan M."/>
            <person name="Fosler C."/>
            <person name="Glodek A."/>
            <person name="Gu Z."/>
            <person name="Holt R.A."/>
            <person name="Jennings D."/>
            <person name="Kraft C.L."/>
            <person name="Lu F."/>
            <person name="Nguyen T."/>
            <person name="Nusskern D.R."/>
            <person name="Pfannkoch C.M."/>
            <person name="Sitter C."/>
            <person name="Sutton G.G."/>
            <person name="Venter J.C."/>
            <person name="Wang Z."/>
            <person name="Woodage T."/>
            <person name="Zheng X.H."/>
            <person name="Zhong F."/>
        </authorList>
    </citation>
    <scope>NUCLEOTIDE SEQUENCE</scope>
    <source>
        <strain evidence="3">BN</strain>
    </source>
</reference>
<name>A6H9M9_RAT</name>
<evidence type="ECO:0000313" key="4">
    <source>
        <dbReference type="Proteomes" id="UP000234681"/>
    </source>
</evidence>
<proteinExistence type="predicted"/>
<dbReference type="Proteomes" id="UP000234681">
    <property type="component" value="Chromosome 1"/>
</dbReference>
<sequence>MGLIHGTSGRKTSPPSSLRAILRPLISP</sequence>
<organism evidence="3 4">
    <name type="scientific">Rattus norvegicus</name>
    <name type="common">Rat</name>
    <dbReference type="NCBI Taxonomy" id="10116"/>
    <lineage>
        <taxon>Eukaryota</taxon>
        <taxon>Metazoa</taxon>
        <taxon>Chordata</taxon>
        <taxon>Craniata</taxon>
        <taxon>Vertebrata</taxon>
        <taxon>Euteleostomi</taxon>
        <taxon>Mammalia</taxon>
        <taxon>Eutheria</taxon>
        <taxon>Euarchontoglires</taxon>
        <taxon>Glires</taxon>
        <taxon>Rodentia</taxon>
        <taxon>Myomorpha</taxon>
        <taxon>Muroidea</taxon>
        <taxon>Muridae</taxon>
        <taxon>Murinae</taxon>
        <taxon>Rattus</taxon>
    </lineage>
</organism>